<dbReference type="AlphaFoldDB" id="A0A9W6P3C0"/>
<name>A0A9W6P3C0_9ACTN</name>
<reference evidence="1" key="1">
    <citation type="submission" date="2023-02" db="EMBL/GenBank/DDBJ databases">
        <title>Nocardiopsis ansamitocini NBRC 112285.</title>
        <authorList>
            <person name="Ichikawa N."/>
            <person name="Sato H."/>
            <person name="Tonouchi N."/>
        </authorList>
    </citation>
    <scope>NUCLEOTIDE SEQUENCE</scope>
    <source>
        <strain evidence="1">NBRC 112285</strain>
    </source>
</reference>
<evidence type="ECO:0000313" key="2">
    <source>
        <dbReference type="Proteomes" id="UP001165092"/>
    </source>
</evidence>
<comment type="caution">
    <text evidence="1">The sequence shown here is derived from an EMBL/GenBank/DDBJ whole genome shotgun (WGS) entry which is preliminary data.</text>
</comment>
<dbReference type="EMBL" id="BSQG01000001">
    <property type="protein sequence ID" value="GLU46326.1"/>
    <property type="molecule type" value="Genomic_DNA"/>
</dbReference>
<accession>A0A9W6P3C0</accession>
<gene>
    <name evidence="1" type="ORF">Nans01_06770</name>
</gene>
<evidence type="ECO:0000313" key="1">
    <source>
        <dbReference type="EMBL" id="GLU46326.1"/>
    </source>
</evidence>
<protein>
    <submittedName>
        <fullName evidence="1">Uncharacterized protein</fullName>
    </submittedName>
</protein>
<dbReference type="Proteomes" id="UP001165092">
    <property type="component" value="Unassembled WGS sequence"/>
</dbReference>
<sequence length="166" mass="18168">MGSMRWPHRDPLPRHVREQLALKRGERVLAHAGTPEGAAVATTTALHLPDGEVVPWENLDHARWGEDGLLFTVAGEQERSLPVAEPGRLAETVFERVTSTIVVSSRVELLETPDGPRGARLVARRSPGSADIVWRVHYDDGVDPESPGIRSRAETALAHLRAQMGV</sequence>
<proteinExistence type="predicted"/>
<keyword evidence="2" id="KW-1185">Reference proteome</keyword>
<organism evidence="1 2">
    <name type="scientific">Nocardiopsis ansamitocini</name>
    <dbReference type="NCBI Taxonomy" id="1670832"/>
    <lineage>
        <taxon>Bacteria</taxon>
        <taxon>Bacillati</taxon>
        <taxon>Actinomycetota</taxon>
        <taxon>Actinomycetes</taxon>
        <taxon>Streptosporangiales</taxon>
        <taxon>Nocardiopsidaceae</taxon>
        <taxon>Nocardiopsis</taxon>
    </lineage>
</organism>